<dbReference type="EMBL" id="MU274903">
    <property type="protein sequence ID" value="KAI0092501.1"/>
    <property type="molecule type" value="Genomic_DNA"/>
</dbReference>
<sequence>MADLVGGITLALVSDWATTLTLIFGGCCSNALTLEQLTSQYPKAGSLITFSQFLLITINGLRKFVVWTPYPRLKPRRIPLLPYIIQVALFYLVSYLNNAAFAYKIPMTVHIIFRSGGLVISMILGWLLQSKRYKLSQVASVVLVTAGVMMTTLSASKPKATPLNSLSSDSTILDPHHTRTYLTGIGILTLALVLSGLLGIAQDRTYAKYGRQIPKSMQKEVKTETQKKAAAPIEPWQESMFYLHFLSLPMFVFSWKDLLAQVSMLSSGPTLQFVLSEPLQAAATTLAPSFFQSRNTSLPPSTTFSISLPSPYISLVLNTLTQLVCVSGVHRLTSRVSSLTVTLILVVRKAVSLIISVLLFGDSLNAQSRWMMWGGAASVFIGTMLYSVASAGTKGKDDKSNDKEKKE</sequence>
<reference evidence="1" key="1">
    <citation type="journal article" date="2021" name="Environ. Microbiol.">
        <title>Gene family expansions and transcriptome signatures uncover fungal adaptations to wood decay.</title>
        <authorList>
            <person name="Hage H."/>
            <person name="Miyauchi S."/>
            <person name="Viragh M."/>
            <person name="Drula E."/>
            <person name="Min B."/>
            <person name="Chaduli D."/>
            <person name="Navarro D."/>
            <person name="Favel A."/>
            <person name="Norest M."/>
            <person name="Lesage-Meessen L."/>
            <person name="Balint B."/>
            <person name="Merenyi Z."/>
            <person name="de Eugenio L."/>
            <person name="Morin E."/>
            <person name="Martinez A.T."/>
            <person name="Baldrian P."/>
            <person name="Stursova M."/>
            <person name="Martinez M.J."/>
            <person name="Novotny C."/>
            <person name="Magnuson J.K."/>
            <person name="Spatafora J.W."/>
            <person name="Maurice S."/>
            <person name="Pangilinan J."/>
            <person name="Andreopoulos W."/>
            <person name="LaButti K."/>
            <person name="Hundley H."/>
            <person name="Na H."/>
            <person name="Kuo A."/>
            <person name="Barry K."/>
            <person name="Lipzen A."/>
            <person name="Henrissat B."/>
            <person name="Riley R."/>
            <person name="Ahrendt S."/>
            <person name="Nagy L.G."/>
            <person name="Grigoriev I.V."/>
            <person name="Martin F."/>
            <person name="Rosso M.N."/>
        </authorList>
    </citation>
    <scope>NUCLEOTIDE SEQUENCE</scope>
    <source>
        <strain evidence="1">CBS 384.51</strain>
    </source>
</reference>
<evidence type="ECO:0000313" key="2">
    <source>
        <dbReference type="Proteomes" id="UP001055072"/>
    </source>
</evidence>
<gene>
    <name evidence="1" type="ORF">BDY19DRAFT_990218</name>
</gene>
<name>A0ACB8UEA0_9APHY</name>
<keyword evidence="2" id="KW-1185">Reference proteome</keyword>
<organism evidence="1 2">
    <name type="scientific">Irpex rosettiformis</name>
    <dbReference type="NCBI Taxonomy" id="378272"/>
    <lineage>
        <taxon>Eukaryota</taxon>
        <taxon>Fungi</taxon>
        <taxon>Dikarya</taxon>
        <taxon>Basidiomycota</taxon>
        <taxon>Agaricomycotina</taxon>
        <taxon>Agaricomycetes</taxon>
        <taxon>Polyporales</taxon>
        <taxon>Irpicaceae</taxon>
        <taxon>Irpex</taxon>
    </lineage>
</organism>
<proteinExistence type="predicted"/>
<protein>
    <submittedName>
        <fullName evidence="1">UAA transporter</fullName>
    </submittedName>
</protein>
<accession>A0ACB8UEA0</accession>
<dbReference type="Proteomes" id="UP001055072">
    <property type="component" value="Unassembled WGS sequence"/>
</dbReference>
<evidence type="ECO:0000313" key="1">
    <source>
        <dbReference type="EMBL" id="KAI0092501.1"/>
    </source>
</evidence>
<comment type="caution">
    <text evidence="1">The sequence shown here is derived from an EMBL/GenBank/DDBJ whole genome shotgun (WGS) entry which is preliminary data.</text>
</comment>